<proteinExistence type="predicted"/>
<evidence type="ECO:0000313" key="2">
    <source>
        <dbReference type="EMBL" id="AGR59722.1"/>
    </source>
</evidence>
<dbReference type="HOGENOM" id="CLU_2719927_0_0_6"/>
<gene>
    <name evidence="2" type="ORF">A464_2537</name>
</gene>
<organism evidence="2 3">
    <name type="scientific">Salmonella bongori N268-08</name>
    <dbReference type="NCBI Taxonomy" id="1197719"/>
    <lineage>
        <taxon>Bacteria</taxon>
        <taxon>Pseudomonadati</taxon>
        <taxon>Pseudomonadota</taxon>
        <taxon>Gammaproteobacteria</taxon>
        <taxon>Enterobacterales</taxon>
        <taxon>Enterobacteriaceae</taxon>
        <taxon>Salmonella</taxon>
    </lineage>
</organism>
<keyword evidence="1" id="KW-0812">Transmembrane</keyword>
<accession>S5NHI6</accession>
<sequence>MPDGGVKALSSLEKYPYCKPGQRSAIRWFPHLLSVSNRVPHAVFFRPSLVMPTYVTFLLSGIIYPVKALFVW</sequence>
<dbReference type="PATRIC" id="fig|1197719.3.peg.2530"/>
<keyword evidence="1" id="KW-1133">Transmembrane helix</keyword>
<feature type="transmembrane region" description="Helical" evidence="1">
    <location>
        <begin position="49"/>
        <end position="70"/>
    </location>
</feature>
<evidence type="ECO:0000313" key="3">
    <source>
        <dbReference type="Proteomes" id="UP000015042"/>
    </source>
</evidence>
<dbReference type="Proteomes" id="UP000015042">
    <property type="component" value="Chromosome"/>
</dbReference>
<evidence type="ECO:0000256" key="1">
    <source>
        <dbReference type="SAM" id="Phobius"/>
    </source>
</evidence>
<keyword evidence="1" id="KW-0472">Membrane</keyword>
<dbReference type="AlphaFoldDB" id="S5NHI6"/>
<dbReference type="KEGG" id="sbz:A464_2537"/>
<name>S5NHI6_SALBN</name>
<dbReference type="EMBL" id="CP006608">
    <property type="protein sequence ID" value="AGR59722.1"/>
    <property type="molecule type" value="Genomic_DNA"/>
</dbReference>
<reference evidence="2 3" key="1">
    <citation type="submission" date="2013-07" db="EMBL/GenBank/DDBJ databases">
        <title>Genome sequence of Salmonella bongori N268-08 - a rare clinical isolate.</title>
        <authorList>
            <person name="Marti R."/>
            <person name="Hagens S."/>
            <person name="Loessner M.J."/>
            <person name="Klumpp J."/>
        </authorList>
    </citation>
    <scope>NUCLEOTIDE SEQUENCE [LARGE SCALE GENOMIC DNA]</scope>
    <source>
        <strain evidence="2 3">N268-08</strain>
    </source>
</reference>
<protein>
    <submittedName>
        <fullName evidence="2">Uncharacterized protein</fullName>
    </submittedName>
</protein>